<protein>
    <submittedName>
        <fullName evidence="1 2">Uncharacterized protein</fullName>
    </submittedName>
</protein>
<name>L1JBN7_GUITC</name>
<evidence type="ECO:0000313" key="3">
    <source>
        <dbReference type="Proteomes" id="UP000011087"/>
    </source>
</evidence>
<dbReference type="EnsemblProtists" id="EKX45926">
    <property type="protein sequence ID" value="EKX45926"/>
    <property type="gene ID" value="GUITHDRAFT_152607"/>
</dbReference>
<dbReference type="HOGENOM" id="CLU_2563273_0_0_1"/>
<reference evidence="2" key="3">
    <citation type="submission" date="2016-03" db="UniProtKB">
        <authorList>
            <consortium name="EnsemblProtists"/>
        </authorList>
    </citation>
    <scope>IDENTIFICATION</scope>
</reference>
<gene>
    <name evidence="1" type="ORF">GUITHDRAFT_152607</name>
</gene>
<dbReference type="RefSeq" id="XP_005832906.1">
    <property type="nucleotide sequence ID" value="XM_005832849.1"/>
</dbReference>
<accession>L1JBN7</accession>
<keyword evidence="3" id="KW-1185">Reference proteome</keyword>
<dbReference type="EMBL" id="JH992997">
    <property type="protein sequence ID" value="EKX45926.1"/>
    <property type="molecule type" value="Genomic_DNA"/>
</dbReference>
<sequence length="82" mass="9392">MAQKGIVIPPASSRDVGAPGPVVQRIRARSNDMMSLITSRDVRQYQETMLRNKQHSRRSSLHNFVCELERRRSSLQQGEDRA</sequence>
<dbReference type="Proteomes" id="UP000011087">
    <property type="component" value="Unassembled WGS sequence"/>
</dbReference>
<evidence type="ECO:0000313" key="1">
    <source>
        <dbReference type="EMBL" id="EKX45926.1"/>
    </source>
</evidence>
<evidence type="ECO:0000313" key="2">
    <source>
        <dbReference type="EnsemblProtists" id="EKX45926"/>
    </source>
</evidence>
<reference evidence="1 3" key="1">
    <citation type="journal article" date="2012" name="Nature">
        <title>Algal genomes reveal evolutionary mosaicism and the fate of nucleomorphs.</title>
        <authorList>
            <consortium name="DOE Joint Genome Institute"/>
            <person name="Curtis B.A."/>
            <person name="Tanifuji G."/>
            <person name="Burki F."/>
            <person name="Gruber A."/>
            <person name="Irimia M."/>
            <person name="Maruyama S."/>
            <person name="Arias M.C."/>
            <person name="Ball S.G."/>
            <person name="Gile G.H."/>
            <person name="Hirakawa Y."/>
            <person name="Hopkins J.F."/>
            <person name="Kuo A."/>
            <person name="Rensing S.A."/>
            <person name="Schmutz J."/>
            <person name="Symeonidi A."/>
            <person name="Elias M."/>
            <person name="Eveleigh R.J."/>
            <person name="Herman E.K."/>
            <person name="Klute M.J."/>
            <person name="Nakayama T."/>
            <person name="Obornik M."/>
            <person name="Reyes-Prieto A."/>
            <person name="Armbrust E.V."/>
            <person name="Aves S.J."/>
            <person name="Beiko R.G."/>
            <person name="Coutinho P."/>
            <person name="Dacks J.B."/>
            <person name="Durnford D.G."/>
            <person name="Fast N.M."/>
            <person name="Green B.R."/>
            <person name="Grisdale C.J."/>
            <person name="Hempel F."/>
            <person name="Henrissat B."/>
            <person name="Hoppner M.P."/>
            <person name="Ishida K."/>
            <person name="Kim E."/>
            <person name="Koreny L."/>
            <person name="Kroth P.G."/>
            <person name="Liu Y."/>
            <person name="Malik S.B."/>
            <person name="Maier U.G."/>
            <person name="McRose D."/>
            <person name="Mock T."/>
            <person name="Neilson J.A."/>
            <person name="Onodera N.T."/>
            <person name="Poole A.M."/>
            <person name="Pritham E.J."/>
            <person name="Richards T.A."/>
            <person name="Rocap G."/>
            <person name="Roy S.W."/>
            <person name="Sarai C."/>
            <person name="Schaack S."/>
            <person name="Shirato S."/>
            <person name="Slamovits C.H."/>
            <person name="Spencer D.F."/>
            <person name="Suzuki S."/>
            <person name="Worden A.Z."/>
            <person name="Zauner S."/>
            <person name="Barry K."/>
            <person name="Bell C."/>
            <person name="Bharti A.K."/>
            <person name="Crow J.A."/>
            <person name="Grimwood J."/>
            <person name="Kramer R."/>
            <person name="Lindquist E."/>
            <person name="Lucas S."/>
            <person name="Salamov A."/>
            <person name="McFadden G.I."/>
            <person name="Lane C.E."/>
            <person name="Keeling P.J."/>
            <person name="Gray M.W."/>
            <person name="Grigoriev I.V."/>
            <person name="Archibald J.M."/>
        </authorList>
    </citation>
    <scope>NUCLEOTIDE SEQUENCE</scope>
    <source>
        <strain evidence="1 3">CCMP2712</strain>
    </source>
</reference>
<dbReference type="KEGG" id="gtt:GUITHDRAFT_152607"/>
<organism evidence="1">
    <name type="scientific">Guillardia theta (strain CCMP2712)</name>
    <name type="common">Cryptophyte</name>
    <dbReference type="NCBI Taxonomy" id="905079"/>
    <lineage>
        <taxon>Eukaryota</taxon>
        <taxon>Cryptophyceae</taxon>
        <taxon>Pyrenomonadales</taxon>
        <taxon>Geminigeraceae</taxon>
        <taxon>Guillardia</taxon>
    </lineage>
</organism>
<dbReference type="PaxDb" id="55529-EKX45926"/>
<dbReference type="GeneID" id="17302440"/>
<reference evidence="3" key="2">
    <citation type="submission" date="2012-11" db="EMBL/GenBank/DDBJ databases">
        <authorList>
            <person name="Kuo A."/>
            <person name="Curtis B.A."/>
            <person name="Tanifuji G."/>
            <person name="Burki F."/>
            <person name="Gruber A."/>
            <person name="Irimia M."/>
            <person name="Maruyama S."/>
            <person name="Arias M.C."/>
            <person name="Ball S.G."/>
            <person name="Gile G.H."/>
            <person name="Hirakawa Y."/>
            <person name="Hopkins J.F."/>
            <person name="Rensing S.A."/>
            <person name="Schmutz J."/>
            <person name="Symeonidi A."/>
            <person name="Elias M."/>
            <person name="Eveleigh R.J."/>
            <person name="Herman E.K."/>
            <person name="Klute M.J."/>
            <person name="Nakayama T."/>
            <person name="Obornik M."/>
            <person name="Reyes-Prieto A."/>
            <person name="Armbrust E.V."/>
            <person name="Aves S.J."/>
            <person name="Beiko R.G."/>
            <person name="Coutinho P."/>
            <person name="Dacks J.B."/>
            <person name="Durnford D.G."/>
            <person name="Fast N.M."/>
            <person name="Green B.R."/>
            <person name="Grisdale C."/>
            <person name="Hempe F."/>
            <person name="Henrissat B."/>
            <person name="Hoppner M.P."/>
            <person name="Ishida K.-I."/>
            <person name="Kim E."/>
            <person name="Koreny L."/>
            <person name="Kroth P.G."/>
            <person name="Liu Y."/>
            <person name="Malik S.-B."/>
            <person name="Maier U.G."/>
            <person name="McRose D."/>
            <person name="Mock T."/>
            <person name="Neilson J.A."/>
            <person name="Onodera N.T."/>
            <person name="Poole A.M."/>
            <person name="Pritham E.J."/>
            <person name="Richards T.A."/>
            <person name="Rocap G."/>
            <person name="Roy S.W."/>
            <person name="Sarai C."/>
            <person name="Schaack S."/>
            <person name="Shirato S."/>
            <person name="Slamovits C.H."/>
            <person name="Spencer D.F."/>
            <person name="Suzuki S."/>
            <person name="Worden A.Z."/>
            <person name="Zauner S."/>
            <person name="Barry K."/>
            <person name="Bell C."/>
            <person name="Bharti A.K."/>
            <person name="Crow J.A."/>
            <person name="Grimwood J."/>
            <person name="Kramer R."/>
            <person name="Lindquist E."/>
            <person name="Lucas S."/>
            <person name="Salamov A."/>
            <person name="McFadden G.I."/>
            <person name="Lane C.E."/>
            <person name="Keeling P.J."/>
            <person name="Gray M.W."/>
            <person name="Grigoriev I.V."/>
            <person name="Archibald J.M."/>
        </authorList>
    </citation>
    <scope>NUCLEOTIDE SEQUENCE</scope>
    <source>
        <strain evidence="3">CCMP2712</strain>
    </source>
</reference>
<proteinExistence type="predicted"/>
<dbReference type="AlphaFoldDB" id="L1JBN7"/>